<proteinExistence type="predicted"/>
<dbReference type="Proteomes" id="UP000234681">
    <property type="component" value="Chromosome 14"/>
</dbReference>
<dbReference type="EMBL" id="CH473963">
    <property type="protein sequence ID" value="EDM00176.1"/>
    <property type="molecule type" value="Genomic_DNA"/>
</dbReference>
<evidence type="ECO:0000313" key="2">
    <source>
        <dbReference type="Proteomes" id="UP000234681"/>
    </source>
</evidence>
<dbReference type="AlphaFoldDB" id="A6IKB2"/>
<gene>
    <name evidence="1" type="ORF">rCG_35933</name>
</gene>
<accession>A6IKB2</accession>
<protein>
    <submittedName>
        <fullName evidence="1">RCG35933</fullName>
    </submittedName>
</protein>
<name>A6IKB2_RAT</name>
<reference evidence="2" key="1">
    <citation type="submission" date="2005-09" db="EMBL/GenBank/DDBJ databases">
        <authorList>
            <person name="Mural R.J."/>
            <person name="Li P.W."/>
            <person name="Adams M.D."/>
            <person name="Amanatides P.G."/>
            <person name="Baden-Tillson H."/>
            <person name="Barnstead M."/>
            <person name="Chin S.H."/>
            <person name="Dew I."/>
            <person name="Evans C.A."/>
            <person name="Ferriera S."/>
            <person name="Flanigan M."/>
            <person name="Fosler C."/>
            <person name="Glodek A."/>
            <person name="Gu Z."/>
            <person name="Holt R.A."/>
            <person name="Jennings D."/>
            <person name="Kraft C.L."/>
            <person name="Lu F."/>
            <person name="Nguyen T."/>
            <person name="Nusskern D.R."/>
            <person name="Pfannkoch C.M."/>
            <person name="Sitter C."/>
            <person name="Sutton G.G."/>
            <person name="Venter J.C."/>
            <person name="Wang Z."/>
            <person name="Woodage T."/>
            <person name="Zheng X.H."/>
            <person name="Zhong F."/>
        </authorList>
    </citation>
    <scope>NUCLEOTIDE SEQUENCE [LARGE SCALE GENOMIC DNA]</scope>
    <source>
        <strain>BN</strain>
        <strain evidence="2">Sprague-Dawley</strain>
    </source>
</reference>
<organism evidence="1 2">
    <name type="scientific">Rattus norvegicus</name>
    <name type="common">Rat</name>
    <dbReference type="NCBI Taxonomy" id="10116"/>
    <lineage>
        <taxon>Eukaryota</taxon>
        <taxon>Metazoa</taxon>
        <taxon>Chordata</taxon>
        <taxon>Craniata</taxon>
        <taxon>Vertebrata</taxon>
        <taxon>Euteleostomi</taxon>
        <taxon>Mammalia</taxon>
        <taxon>Eutheria</taxon>
        <taxon>Euarchontoglires</taxon>
        <taxon>Glires</taxon>
        <taxon>Rodentia</taxon>
        <taxon>Myomorpha</taxon>
        <taxon>Muroidea</taxon>
        <taxon>Muridae</taxon>
        <taxon>Murinae</taxon>
        <taxon>Rattus</taxon>
    </lineage>
</organism>
<evidence type="ECO:0000313" key="1">
    <source>
        <dbReference type="EMBL" id="EDM00176.1"/>
    </source>
</evidence>
<sequence>MCVCTPVNHIIHSGAGSELQYGFQSRLGIRETVSQKNGRKGLPSLLLKKKKS</sequence>